<name>M2U6S6_9SPHN</name>
<dbReference type="InterPro" id="IPR029063">
    <property type="entry name" value="SAM-dependent_MTases_sf"/>
</dbReference>
<dbReference type="Pfam" id="PF13578">
    <property type="entry name" value="Methyltransf_24"/>
    <property type="match status" value="1"/>
</dbReference>
<protein>
    <recommendedName>
        <fullName evidence="3">Class I SAM-dependent methyltransferase</fullName>
    </recommendedName>
</protein>
<dbReference type="PATRIC" id="fig|1234595.3.peg.669"/>
<dbReference type="SUPFAM" id="SSF53335">
    <property type="entry name" value="S-adenosyl-L-methionine-dependent methyltransferases"/>
    <property type="match status" value="1"/>
</dbReference>
<dbReference type="EMBL" id="AMRV01000002">
    <property type="protein sequence ID" value="EMD83698.1"/>
    <property type="molecule type" value="Genomic_DNA"/>
</dbReference>
<sequence length="234" mass="25979">MLTVYLGERARAASWFDNLKSGYVRWAHERGHTPKGRALLARGAAAPLSSWTAFRASQLAICDLPRMIEVDVPWWNRQAALAVDRFLAEREAPRVFEFGSGASTVWLARRAAHVVSAEPFQEWADALAPRLEPYGDTRLVVRPVRAGGGPFAESIAEVGGQYDLIVVDGRERVACLHRALPHLAPGGMILFDDSARPRYRAGIREALTRSGLRETRHFGPAFAKPYPDHTSIIR</sequence>
<evidence type="ECO:0008006" key="3">
    <source>
        <dbReference type="Google" id="ProtNLM"/>
    </source>
</evidence>
<reference evidence="1 2" key="1">
    <citation type="journal article" date="2013" name="Genome Announc.">
        <title>Draft Genome Sequence of Strain JLT2015T, Belonging to the Family Sphingomonadaceae of the Alphaproteobacteria.</title>
        <authorList>
            <person name="Tang K."/>
            <person name="Liu K."/>
            <person name="Li S."/>
            <person name="Jiao N."/>
        </authorList>
    </citation>
    <scope>NUCLEOTIDE SEQUENCE [LARGE SCALE GENOMIC DNA]</scope>
    <source>
        <strain evidence="1 2">JLT2015</strain>
    </source>
</reference>
<dbReference type="OrthoDB" id="938855at2"/>
<evidence type="ECO:0000313" key="1">
    <source>
        <dbReference type="EMBL" id="EMD83698.1"/>
    </source>
</evidence>
<organism evidence="1 2">
    <name type="scientific">Pacificimonas flava</name>
    <dbReference type="NCBI Taxonomy" id="1234595"/>
    <lineage>
        <taxon>Bacteria</taxon>
        <taxon>Pseudomonadati</taxon>
        <taxon>Pseudomonadota</taxon>
        <taxon>Alphaproteobacteria</taxon>
        <taxon>Sphingomonadales</taxon>
        <taxon>Sphingosinicellaceae</taxon>
        <taxon>Pacificimonas</taxon>
    </lineage>
</organism>
<dbReference type="AlphaFoldDB" id="M2U6S6"/>
<evidence type="ECO:0000313" key="2">
    <source>
        <dbReference type="Proteomes" id="UP000011717"/>
    </source>
</evidence>
<accession>M2U6S6</accession>
<comment type="caution">
    <text evidence="1">The sequence shown here is derived from an EMBL/GenBank/DDBJ whole genome shotgun (WGS) entry which is preliminary data.</text>
</comment>
<dbReference type="Proteomes" id="UP000011717">
    <property type="component" value="Unassembled WGS sequence"/>
</dbReference>
<proteinExistence type="predicted"/>
<dbReference type="RefSeq" id="WP_008600146.1">
    <property type="nucleotide sequence ID" value="NZ_AMRV01000002.1"/>
</dbReference>
<gene>
    <name evidence="1" type="ORF">C725_0670</name>
</gene>
<dbReference type="Gene3D" id="3.40.50.150">
    <property type="entry name" value="Vaccinia Virus protein VP39"/>
    <property type="match status" value="1"/>
</dbReference>
<keyword evidence="2" id="KW-1185">Reference proteome</keyword>